<dbReference type="PANTHER" id="PTHR24126">
    <property type="entry name" value="ANKYRIN REPEAT, PH AND SEC7 DOMAIN CONTAINING PROTEIN SECG-RELATED"/>
    <property type="match status" value="1"/>
</dbReference>
<reference evidence="5 6" key="1">
    <citation type="journal article" date="2024" name="J. Plant Pathol.">
        <title>Sequence and assembly of the genome of Seiridium unicorne, isolate CBS 538.82, causal agent of cypress canker disease.</title>
        <authorList>
            <person name="Scali E."/>
            <person name="Rocca G.D."/>
            <person name="Danti R."/>
            <person name="Garbelotto M."/>
            <person name="Barberini S."/>
            <person name="Baroncelli R."/>
            <person name="Emiliani G."/>
        </authorList>
    </citation>
    <scope>NUCLEOTIDE SEQUENCE [LARGE SCALE GENOMIC DNA]</scope>
    <source>
        <strain evidence="5 6">BM-138-508</strain>
    </source>
</reference>
<dbReference type="Pfam" id="PF12796">
    <property type="entry name" value="Ank_2"/>
    <property type="match status" value="1"/>
</dbReference>
<name>A0ABR2VIQ7_9PEZI</name>
<evidence type="ECO:0000313" key="5">
    <source>
        <dbReference type="EMBL" id="KAK9426374.1"/>
    </source>
</evidence>
<evidence type="ECO:0000256" key="3">
    <source>
        <dbReference type="PROSITE-ProRule" id="PRU00023"/>
    </source>
</evidence>
<dbReference type="SMART" id="SM00248">
    <property type="entry name" value="ANK"/>
    <property type="match status" value="8"/>
</dbReference>
<dbReference type="SUPFAM" id="SSF48403">
    <property type="entry name" value="Ankyrin repeat"/>
    <property type="match status" value="2"/>
</dbReference>
<proteinExistence type="predicted"/>
<evidence type="ECO:0000256" key="4">
    <source>
        <dbReference type="SAM" id="MobiDB-lite"/>
    </source>
</evidence>
<dbReference type="Proteomes" id="UP001408356">
    <property type="component" value="Unassembled WGS sequence"/>
</dbReference>
<protein>
    <submittedName>
        <fullName evidence="5">F-box domain-containing protein</fullName>
    </submittedName>
</protein>
<sequence>MQKRKRQVKSQQAGPRKRRPGAISRSSGMKDLDNRSLAQRLPDDVLWYIARTFFWNPTEIYDLACASRSLWRALEKEIYITDVFAVKYHCSRGLEAPRTTLLHWAALAGRTDILQKAISAANLIWQPYLNYQHTKCGHAAVHFAAHYGRFGVVKMLENERAVDVGATSGWICPAPQRLSSILERLTPGQFQIPPDCLLQSSDFPFKLDGLGLAILKGHRDIALHLTRYYDEKRIEEEKVFSPLHLAAFVGMHEVVAAILHKGADVNSKCKHVVGSTALQWAAAGPSRLGRQETLEVLMREGADPTVRDNTGRTTLDWAIGFKVPKNMLWLLEHSVELTEPGRSAGQIEEWTKRLQRCMADDCFLDCTQFIMRVYPRLPEVCLKLCAHSTFWDIDRSWDEPGSISTGSKNSETKRWLVEDGIGLGVLNKGARQSWMQDELFLGRSFLHYVAGSSELDTDVLEAMIRQRPQDIDLIDAKGLTPLELALGYRCKPGKVQLLLRHGANPTLCYGGERARADVDAQIKQLVVEEG</sequence>
<dbReference type="Gene3D" id="1.25.40.20">
    <property type="entry name" value="Ankyrin repeat-containing domain"/>
    <property type="match status" value="3"/>
</dbReference>
<evidence type="ECO:0000256" key="2">
    <source>
        <dbReference type="ARBA" id="ARBA00023043"/>
    </source>
</evidence>
<accession>A0ABR2VIQ7</accession>
<dbReference type="InterPro" id="IPR002110">
    <property type="entry name" value="Ankyrin_rpt"/>
</dbReference>
<evidence type="ECO:0000256" key="1">
    <source>
        <dbReference type="ARBA" id="ARBA00022737"/>
    </source>
</evidence>
<organism evidence="5 6">
    <name type="scientific">Seiridium unicorne</name>
    <dbReference type="NCBI Taxonomy" id="138068"/>
    <lineage>
        <taxon>Eukaryota</taxon>
        <taxon>Fungi</taxon>
        <taxon>Dikarya</taxon>
        <taxon>Ascomycota</taxon>
        <taxon>Pezizomycotina</taxon>
        <taxon>Sordariomycetes</taxon>
        <taxon>Xylariomycetidae</taxon>
        <taxon>Amphisphaeriales</taxon>
        <taxon>Sporocadaceae</taxon>
        <taxon>Seiridium</taxon>
    </lineage>
</organism>
<dbReference type="InterPro" id="IPR036770">
    <property type="entry name" value="Ankyrin_rpt-contain_sf"/>
</dbReference>
<dbReference type="PROSITE" id="PS50297">
    <property type="entry name" value="ANK_REP_REGION"/>
    <property type="match status" value="1"/>
</dbReference>
<evidence type="ECO:0000313" key="6">
    <source>
        <dbReference type="Proteomes" id="UP001408356"/>
    </source>
</evidence>
<feature type="region of interest" description="Disordered" evidence="4">
    <location>
        <begin position="1"/>
        <end position="29"/>
    </location>
</feature>
<feature type="repeat" description="ANK" evidence="3">
    <location>
        <begin position="238"/>
        <end position="270"/>
    </location>
</feature>
<keyword evidence="2 3" id="KW-0040">ANK repeat</keyword>
<keyword evidence="6" id="KW-1185">Reference proteome</keyword>
<dbReference type="EMBL" id="JARVKF010000002">
    <property type="protein sequence ID" value="KAK9426374.1"/>
    <property type="molecule type" value="Genomic_DNA"/>
</dbReference>
<dbReference type="PROSITE" id="PS50088">
    <property type="entry name" value="ANK_REPEAT"/>
    <property type="match status" value="1"/>
</dbReference>
<gene>
    <name evidence="5" type="ORF">SUNI508_02815</name>
</gene>
<keyword evidence="1" id="KW-0677">Repeat</keyword>
<comment type="caution">
    <text evidence="5">The sequence shown here is derived from an EMBL/GenBank/DDBJ whole genome shotgun (WGS) entry which is preliminary data.</text>
</comment>